<dbReference type="PROSITE" id="PS50868">
    <property type="entry name" value="POST_SET"/>
    <property type="match status" value="1"/>
</dbReference>
<dbReference type="InterPro" id="IPR053201">
    <property type="entry name" value="Flavunoidine_N-MTase"/>
</dbReference>
<keyword evidence="1" id="KW-0808">Transferase</keyword>
<dbReference type="AlphaFoldDB" id="A0A5E4ZZK5"/>
<dbReference type="PROSITE" id="PS50280">
    <property type="entry name" value="SET"/>
    <property type="match status" value="1"/>
</dbReference>
<keyword evidence="2" id="KW-0949">S-adenosyl-L-methionine</keyword>
<evidence type="ECO:0000259" key="3">
    <source>
        <dbReference type="PROSITE" id="PS50280"/>
    </source>
</evidence>
<evidence type="ECO:0000256" key="1">
    <source>
        <dbReference type="ARBA" id="ARBA00022679"/>
    </source>
</evidence>
<dbReference type="InterPro" id="IPR001214">
    <property type="entry name" value="SET_dom"/>
</dbReference>
<sequence>MGKDDSHLFELLRDGYPSKTKFEICRVGNDALSGKGESEGESEGRGVRTRVAFRRAELVSQITGVLTSERKLHTLQVSEASHLYDPHFSGMLLHSCSPSTVLDMKHLKLFALRDIEAGEFLTIDYASTEEVLARQFKCQCGAPGCRKWITGFRELPNEEGMAYLMHTRAETRA</sequence>
<dbReference type="RefSeq" id="WP_150625106.1">
    <property type="nucleotide sequence ID" value="NZ_CABPSQ010000002.1"/>
</dbReference>
<dbReference type="SUPFAM" id="SSF82199">
    <property type="entry name" value="SET domain"/>
    <property type="match status" value="1"/>
</dbReference>
<organism evidence="5 6">
    <name type="scientific">Pandoraea captiosa</name>
    <dbReference type="NCBI Taxonomy" id="2508302"/>
    <lineage>
        <taxon>Bacteria</taxon>
        <taxon>Pseudomonadati</taxon>
        <taxon>Pseudomonadota</taxon>
        <taxon>Betaproteobacteria</taxon>
        <taxon>Burkholderiales</taxon>
        <taxon>Burkholderiaceae</taxon>
        <taxon>Pandoraea</taxon>
    </lineage>
</organism>
<feature type="domain" description="SET" evidence="3">
    <location>
        <begin position="20"/>
        <end position="126"/>
    </location>
</feature>
<gene>
    <name evidence="5" type="ORF">PCA31118_02093</name>
</gene>
<evidence type="ECO:0000313" key="5">
    <source>
        <dbReference type="EMBL" id="VVE65663.1"/>
    </source>
</evidence>
<dbReference type="OrthoDB" id="671472at2"/>
<protein>
    <submittedName>
        <fullName evidence="5">SET domain containing protein</fullName>
    </submittedName>
</protein>
<proteinExistence type="predicted"/>
<name>A0A5E4ZZK5_9BURK</name>
<evidence type="ECO:0000259" key="4">
    <source>
        <dbReference type="PROSITE" id="PS50868"/>
    </source>
</evidence>
<evidence type="ECO:0000313" key="6">
    <source>
        <dbReference type="Proteomes" id="UP000414136"/>
    </source>
</evidence>
<dbReference type="PANTHER" id="PTHR12350">
    <property type="entry name" value="HISTONE-LYSINE N-METHYLTRANSFERASE-RELATED"/>
    <property type="match status" value="1"/>
</dbReference>
<dbReference type="Gene3D" id="2.170.270.10">
    <property type="entry name" value="SET domain"/>
    <property type="match status" value="1"/>
</dbReference>
<dbReference type="InterPro" id="IPR046341">
    <property type="entry name" value="SET_dom_sf"/>
</dbReference>
<reference evidence="5 6" key="1">
    <citation type="submission" date="2019-08" db="EMBL/GenBank/DDBJ databases">
        <authorList>
            <person name="Peeters C."/>
        </authorList>
    </citation>
    <scope>NUCLEOTIDE SEQUENCE [LARGE SCALE GENOMIC DNA]</scope>
    <source>
        <strain evidence="5 6">LMG 31118</strain>
    </source>
</reference>
<feature type="domain" description="Post-SET" evidence="4">
    <location>
        <begin position="134"/>
        <end position="150"/>
    </location>
</feature>
<dbReference type="PANTHER" id="PTHR12350:SF19">
    <property type="entry name" value="SET DOMAIN-CONTAINING PROTEIN"/>
    <property type="match status" value="1"/>
</dbReference>
<dbReference type="EMBL" id="CABPSQ010000002">
    <property type="protein sequence ID" value="VVE65663.1"/>
    <property type="molecule type" value="Genomic_DNA"/>
</dbReference>
<accession>A0A5E4ZZK5</accession>
<dbReference type="GO" id="GO:0016740">
    <property type="term" value="F:transferase activity"/>
    <property type="evidence" value="ECO:0007669"/>
    <property type="project" value="UniProtKB-KW"/>
</dbReference>
<dbReference type="Pfam" id="PF00856">
    <property type="entry name" value="SET"/>
    <property type="match status" value="1"/>
</dbReference>
<dbReference type="Proteomes" id="UP000414136">
    <property type="component" value="Unassembled WGS sequence"/>
</dbReference>
<dbReference type="InterPro" id="IPR003616">
    <property type="entry name" value="Post-SET_dom"/>
</dbReference>
<evidence type="ECO:0000256" key="2">
    <source>
        <dbReference type="ARBA" id="ARBA00022691"/>
    </source>
</evidence>
<keyword evidence="6" id="KW-1185">Reference proteome</keyword>